<evidence type="ECO:0000313" key="3">
    <source>
        <dbReference type="Proteomes" id="UP000639338"/>
    </source>
</evidence>
<dbReference type="Proteomes" id="UP000639338">
    <property type="component" value="Unassembled WGS sequence"/>
</dbReference>
<evidence type="ECO:0000256" key="1">
    <source>
        <dbReference type="SAM" id="MobiDB-lite"/>
    </source>
</evidence>
<feature type="region of interest" description="Disordered" evidence="1">
    <location>
        <begin position="324"/>
        <end position="357"/>
    </location>
</feature>
<protein>
    <submittedName>
        <fullName evidence="2">Uncharacterized protein</fullName>
    </submittedName>
</protein>
<keyword evidence="3" id="KW-1185">Reference proteome</keyword>
<feature type="compositionally biased region" description="Basic and acidic residues" evidence="1">
    <location>
        <begin position="324"/>
        <end position="335"/>
    </location>
</feature>
<organism evidence="2 3">
    <name type="scientific">Aphidius gifuensis</name>
    <name type="common">Parasitoid wasp</name>
    <dbReference type="NCBI Taxonomy" id="684658"/>
    <lineage>
        <taxon>Eukaryota</taxon>
        <taxon>Metazoa</taxon>
        <taxon>Ecdysozoa</taxon>
        <taxon>Arthropoda</taxon>
        <taxon>Hexapoda</taxon>
        <taxon>Insecta</taxon>
        <taxon>Pterygota</taxon>
        <taxon>Neoptera</taxon>
        <taxon>Endopterygota</taxon>
        <taxon>Hymenoptera</taxon>
        <taxon>Apocrita</taxon>
        <taxon>Ichneumonoidea</taxon>
        <taxon>Braconidae</taxon>
        <taxon>Aphidiinae</taxon>
        <taxon>Aphidius</taxon>
    </lineage>
</organism>
<dbReference type="AlphaFoldDB" id="A0A834XUM9"/>
<feature type="region of interest" description="Disordered" evidence="1">
    <location>
        <begin position="36"/>
        <end position="70"/>
    </location>
</feature>
<proteinExistence type="predicted"/>
<gene>
    <name evidence="2" type="ORF">HCN44_004855</name>
</gene>
<name>A0A834XUM9_APHGI</name>
<dbReference type="EMBL" id="JACMRX010000003">
    <property type="protein sequence ID" value="KAF7992511.1"/>
    <property type="molecule type" value="Genomic_DNA"/>
</dbReference>
<evidence type="ECO:0000313" key="2">
    <source>
        <dbReference type="EMBL" id="KAF7992511.1"/>
    </source>
</evidence>
<sequence>MTQKQTDLIAVPGQHKCWCYALNGYVFHKILPNGQKNNTRTAFEPAPPGRYRCKRNASPRNSEPDSYPPPRMYHIERKINAAEEHSKYFNDTTLSVSPLPQQSVDDIAEISSEYLNDAAPQLIGTVLSPISSPKTTPEKLRSPRLAQSPLLKDTAIAPATTSQTIAGSPPRSQQPPSPPLSPIQSFTPPPSQQPPSPPLSPTLSFKSPIIVGSLPSLPPTQFCPKQTKLILPKQKSISPILSTNKIKKPLAPTKKKVKILKEENVLDKIQILKRVKSATLTQDQAERKNNLQNILAPRITTSTPKIKSCSVMLSRLPLAIREETKLSDESDKENLDTSWNEEELSNNDSSGDKQDVSSIQNLEESPLAYDDDEPVKVDKVTNGVVKTDVPKKNETEPEEKSFPELDPDVAEVMEDDVTTKVEQFAFNPHFTSVWKNILAKGLPKEKRDEYIKKYSRKGNLPIDVPLLNQEVSLMLAQHESVKKRDKYFVRDQEICGSAMVAIAQGLVKLS</sequence>
<feature type="region of interest" description="Disordered" evidence="1">
    <location>
        <begin position="128"/>
        <end position="204"/>
    </location>
</feature>
<comment type="caution">
    <text evidence="2">The sequence shown here is derived from an EMBL/GenBank/DDBJ whole genome shotgun (WGS) entry which is preliminary data.</text>
</comment>
<feature type="compositionally biased region" description="Pro residues" evidence="1">
    <location>
        <begin position="172"/>
        <end position="200"/>
    </location>
</feature>
<reference evidence="2 3" key="1">
    <citation type="submission" date="2020-08" db="EMBL/GenBank/DDBJ databases">
        <title>Aphidius gifuensis genome sequencing and assembly.</title>
        <authorList>
            <person name="Du Z."/>
        </authorList>
    </citation>
    <scope>NUCLEOTIDE SEQUENCE [LARGE SCALE GENOMIC DNA]</scope>
    <source>
        <strain evidence="2">YNYX2018</strain>
        <tissue evidence="2">Adults</tissue>
    </source>
</reference>
<accession>A0A834XUM9</accession>